<evidence type="ECO:0000256" key="1">
    <source>
        <dbReference type="SAM" id="MobiDB-lite"/>
    </source>
</evidence>
<dbReference type="InterPro" id="IPR007433">
    <property type="entry name" value="DUF481"/>
</dbReference>
<feature type="compositionally biased region" description="Polar residues" evidence="1">
    <location>
        <begin position="244"/>
        <end position="253"/>
    </location>
</feature>
<dbReference type="EMBL" id="PXNS01000005">
    <property type="protein sequence ID" value="PTL94632.1"/>
    <property type="molecule type" value="Genomic_DNA"/>
</dbReference>
<protein>
    <submittedName>
        <fullName evidence="2">DUF481 domain-containing protein</fullName>
    </submittedName>
</protein>
<sequence length="253" mass="28312">MVISRFHLPATALCIFGLFVPIKAALADAFYAPIPVHDDSPDFLGHVEFGYTHLSGNSNSETFLGKAQLTWLQGAWLSRLRGEARHASEDSETSAEQYLVSFRQRRELVGPHYLFGFGRWEKDRFSGYDHQFTAITGYGRQLIDDDRAHLALEAGPGYRADILPGENDQRLAVAYGALEAGYALSDSATLEQELSLETTRKNSTVRSYTALDTRINAHMSLRLSHEIKHNSDPPEDAEAKTDRITSASLRYEF</sequence>
<feature type="compositionally biased region" description="Basic and acidic residues" evidence="1">
    <location>
        <begin position="227"/>
        <end position="243"/>
    </location>
</feature>
<gene>
    <name evidence="2" type="ORF">C6W88_09635</name>
</gene>
<name>A0ABX5IVL8_9GAMM</name>
<dbReference type="Pfam" id="PF04338">
    <property type="entry name" value="DUF481"/>
    <property type="match status" value="1"/>
</dbReference>
<reference evidence="2 3" key="1">
    <citation type="submission" date="2018-03" db="EMBL/GenBank/DDBJ databases">
        <authorList>
            <person name="Zhou J."/>
            <person name="Li X."/>
            <person name="Xue M."/>
            <person name="Yin J."/>
        </authorList>
    </citation>
    <scope>NUCLEOTIDE SEQUENCE [LARGE SCALE GENOMIC DNA]</scope>
    <source>
        <strain evidence="2 3">SYSU ZJ2214</strain>
    </source>
</reference>
<evidence type="ECO:0000313" key="2">
    <source>
        <dbReference type="EMBL" id="PTL94632.1"/>
    </source>
</evidence>
<comment type="caution">
    <text evidence="2">The sequence shown here is derived from an EMBL/GenBank/DDBJ whole genome shotgun (WGS) entry which is preliminary data.</text>
</comment>
<proteinExistence type="predicted"/>
<keyword evidence="3" id="KW-1185">Reference proteome</keyword>
<dbReference type="Proteomes" id="UP000241895">
    <property type="component" value="Unassembled WGS sequence"/>
</dbReference>
<organism evidence="2 3">
    <name type="scientific">Halomonas litopenaei</name>
    <dbReference type="NCBI Taxonomy" id="2109328"/>
    <lineage>
        <taxon>Bacteria</taxon>
        <taxon>Pseudomonadati</taxon>
        <taxon>Pseudomonadota</taxon>
        <taxon>Gammaproteobacteria</taxon>
        <taxon>Oceanospirillales</taxon>
        <taxon>Halomonadaceae</taxon>
        <taxon>Halomonas</taxon>
    </lineage>
</organism>
<evidence type="ECO:0000313" key="3">
    <source>
        <dbReference type="Proteomes" id="UP000241895"/>
    </source>
</evidence>
<feature type="region of interest" description="Disordered" evidence="1">
    <location>
        <begin position="227"/>
        <end position="253"/>
    </location>
</feature>
<accession>A0ABX5IVL8</accession>